<feature type="region of interest" description="Disordered" evidence="1">
    <location>
        <begin position="1"/>
        <end position="28"/>
    </location>
</feature>
<proteinExistence type="predicted"/>
<reference evidence="2" key="2">
    <citation type="submission" date="2015-07" db="EMBL/GenBank/DDBJ databases">
        <authorList>
            <person name="Noorani M."/>
        </authorList>
    </citation>
    <scope>NUCLEOTIDE SEQUENCE</scope>
    <source>
        <strain evidence="2">Yugu1</strain>
    </source>
</reference>
<dbReference type="AlphaFoldDB" id="A0A368RUQ2"/>
<feature type="region of interest" description="Disordered" evidence="1">
    <location>
        <begin position="48"/>
        <end position="124"/>
    </location>
</feature>
<feature type="compositionally biased region" description="Gly residues" evidence="1">
    <location>
        <begin position="54"/>
        <end position="68"/>
    </location>
</feature>
<name>A0A368RUQ2_SETIT</name>
<organism evidence="2">
    <name type="scientific">Setaria italica</name>
    <name type="common">Foxtail millet</name>
    <name type="synonym">Panicum italicum</name>
    <dbReference type="NCBI Taxonomy" id="4555"/>
    <lineage>
        <taxon>Eukaryota</taxon>
        <taxon>Viridiplantae</taxon>
        <taxon>Streptophyta</taxon>
        <taxon>Embryophyta</taxon>
        <taxon>Tracheophyta</taxon>
        <taxon>Spermatophyta</taxon>
        <taxon>Magnoliopsida</taxon>
        <taxon>Liliopsida</taxon>
        <taxon>Poales</taxon>
        <taxon>Poaceae</taxon>
        <taxon>PACMAD clade</taxon>
        <taxon>Panicoideae</taxon>
        <taxon>Panicodae</taxon>
        <taxon>Paniceae</taxon>
        <taxon>Cenchrinae</taxon>
        <taxon>Setaria</taxon>
    </lineage>
</organism>
<feature type="non-terminal residue" evidence="2">
    <location>
        <position position="1"/>
    </location>
</feature>
<sequence>RVGGGACGVGWQSGEGTGSRIGGGAGAGRLAGSTLIGRRLACSGRGDAVEEGWWSGGGTGGRVGGSAGAGREASSGERRACDGGDGDDEGNEGRAASKKAPGARHDGSSRSGRGAAVEDPMRKGMTIAAKCWGGRGWDFYRP</sequence>
<reference evidence="2" key="1">
    <citation type="journal article" date="2012" name="Nat. Biotechnol.">
        <title>Reference genome sequence of the model plant Setaria.</title>
        <authorList>
            <person name="Bennetzen J.L."/>
            <person name="Schmutz J."/>
            <person name="Wang H."/>
            <person name="Percifield R."/>
            <person name="Hawkins J."/>
            <person name="Pontaroli A.C."/>
            <person name="Estep M."/>
            <person name="Feng L."/>
            <person name="Vaughn J.N."/>
            <person name="Grimwood J."/>
            <person name="Jenkins J."/>
            <person name="Barry K."/>
            <person name="Lindquist E."/>
            <person name="Hellsten U."/>
            <person name="Deshpande S."/>
            <person name="Wang X."/>
            <person name="Wu X."/>
            <person name="Mitros T."/>
            <person name="Triplett J."/>
            <person name="Yang X."/>
            <person name="Ye C.Y."/>
            <person name="Mauro-Herrera M."/>
            <person name="Wang L."/>
            <person name="Li P."/>
            <person name="Sharma M."/>
            <person name="Sharma R."/>
            <person name="Ronald P.C."/>
            <person name="Panaud O."/>
            <person name="Kellogg E.A."/>
            <person name="Brutnell T.P."/>
            <person name="Doust A.N."/>
            <person name="Tuskan G.A."/>
            <person name="Rokhsar D."/>
            <person name="Devos K.M."/>
        </authorList>
    </citation>
    <scope>NUCLEOTIDE SEQUENCE [LARGE SCALE GENOMIC DNA]</scope>
    <source>
        <strain evidence="2">Yugu1</strain>
    </source>
</reference>
<dbReference type="EMBL" id="CM003534">
    <property type="protein sequence ID" value="RCV33290.1"/>
    <property type="molecule type" value="Genomic_DNA"/>
</dbReference>
<evidence type="ECO:0000313" key="2">
    <source>
        <dbReference type="EMBL" id="RCV33290.1"/>
    </source>
</evidence>
<gene>
    <name evidence="2" type="ORF">SETIT_7G072300v2</name>
</gene>
<evidence type="ECO:0000256" key="1">
    <source>
        <dbReference type="SAM" id="MobiDB-lite"/>
    </source>
</evidence>
<accession>A0A368RUQ2</accession>
<protein>
    <submittedName>
        <fullName evidence="2">Uncharacterized protein</fullName>
    </submittedName>
</protein>